<name>A0ABQ4PUK2_9PROT</name>
<dbReference type="Pfam" id="PF04784">
    <property type="entry name" value="DUF547"/>
    <property type="match status" value="1"/>
</dbReference>
<dbReference type="InterPro" id="IPR006869">
    <property type="entry name" value="DUF547"/>
</dbReference>
<accession>A0ABQ4PUK2</accession>
<keyword evidence="2" id="KW-0418">Kinase</keyword>
<sequence length="272" mass="30241">MISRRHILAGAALLTTTPHPLSAAKGQSDCDAIWDRLLSTYVHGDAQEINRVDYAAWKANKDDLKALDGVVTGFAALPISSLTKPNQFALWANLYNALTLQVVLSFYPIKSIREIRPSLLSIGPWKQKCVNVEGMDLSLDDIEHGILRKNWADPRVHYCLNCASVGCPNLQRRGWRATSLEADLDAAARTFINSARAVRIVGPKQLRLSSIYQWFKSDFGNNQAGILDHIRRYAAPSLGAQLTHVRIIGYDYDWSINATKGRAKNGLTIWGN</sequence>
<dbReference type="PANTHER" id="PTHR46361:SF3">
    <property type="entry name" value="ELECTRON CARRIER_ PROTEIN DISULFIDE OXIDOREDUCTASE"/>
    <property type="match status" value="1"/>
</dbReference>
<proteinExistence type="predicted"/>
<dbReference type="EMBL" id="BPFZ01000004">
    <property type="protein sequence ID" value="GIU66701.1"/>
    <property type="molecule type" value="Genomic_DNA"/>
</dbReference>
<organism evidence="2 3">
    <name type="scientific">Candidatus Phycosocius spiralis</name>
    <dbReference type="NCBI Taxonomy" id="2815099"/>
    <lineage>
        <taxon>Bacteria</taxon>
        <taxon>Pseudomonadati</taxon>
        <taxon>Pseudomonadota</taxon>
        <taxon>Alphaproteobacteria</taxon>
        <taxon>Caulobacterales</taxon>
        <taxon>Caulobacterales incertae sedis</taxon>
        <taxon>Candidatus Phycosocius</taxon>
    </lineage>
</organism>
<keyword evidence="3" id="KW-1185">Reference proteome</keyword>
<evidence type="ECO:0000313" key="2">
    <source>
        <dbReference type="EMBL" id="GIU66701.1"/>
    </source>
</evidence>
<gene>
    <name evidence="2" type="ORF">PsB1_0855</name>
</gene>
<comment type="caution">
    <text evidence="2">The sequence shown here is derived from an EMBL/GenBank/DDBJ whole genome shotgun (WGS) entry which is preliminary data.</text>
</comment>
<keyword evidence="2" id="KW-0808">Transferase</keyword>
<evidence type="ECO:0000313" key="3">
    <source>
        <dbReference type="Proteomes" id="UP001161064"/>
    </source>
</evidence>
<protein>
    <submittedName>
        <fullName evidence="2">Serine/threonine protein kinase</fullName>
    </submittedName>
</protein>
<keyword evidence="2" id="KW-0723">Serine/threonine-protein kinase</keyword>
<reference evidence="2" key="2">
    <citation type="journal article" date="2023" name="ISME Commun">
        <title>Characterization of a bloom-associated alphaproteobacterial lineage, 'Candidatus Phycosocius': insights into freshwater algal-bacterial interactions.</title>
        <authorList>
            <person name="Tanabe Y."/>
            <person name="Yamaguchi H."/>
            <person name="Yoshida M."/>
            <person name="Kai A."/>
            <person name="Okazaki Y."/>
        </authorList>
    </citation>
    <scope>NUCLEOTIDE SEQUENCE</scope>
    <source>
        <strain evidence="2">BOTRYCO-1</strain>
    </source>
</reference>
<feature type="domain" description="DUF547" evidence="1">
    <location>
        <begin position="80"/>
        <end position="192"/>
    </location>
</feature>
<dbReference type="GO" id="GO:0004674">
    <property type="term" value="F:protein serine/threonine kinase activity"/>
    <property type="evidence" value="ECO:0007669"/>
    <property type="project" value="UniProtKB-KW"/>
</dbReference>
<reference evidence="2" key="1">
    <citation type="submission" date="2021-05" db="EMBL/GenBank/DDBJ databases">
        <authorList>
            <person name="Tanabe Y."/>
        </authorList>
    </citation>
    <scope>NUCLEOTIDE SEQUENCE</scope>
    <source>
        <strain evidence="2">BOTRYCO-1</strain>
    </source>
</reference>
<evidence type="ECO:0000259" key="1">
    <source>
        <dbReference type="Pfam" id="PF04784"/>
    </source>
</evidence>
<dbReference type="Proteomes" id="UP001161064">
    <property type="component" value="Unassembled WGS sequence"/>
</dbReference>
<dbReference type="PANTHER" id="PTHR46361">
    <property type="entry name" value="ELECTRON CARRIER/ PROTEIN DISULFIDE OXIDOREDUCTASE"/>
    <property type="match status" value="1"/>
</dbReference>